<keyword evidence="4" id="KW-1185">Reference proteome</keyword>
<dbReference type="EMBL" id="ADVL01000392">
    <property type="protein sequence ID" value="EFH11438.1"/>
    <property type="molecule type" value="Genomic_DNA"/>
</dbReference>
<dbReference type="RefSeq" id="WP_007006263.1">
    <property type="nucleotide sequence ID" value="NZ_GG770992.1"/>
</dbReference>
<dbReference type="InterPro" id="IPR002347">
    <property type="entry name" value="SDR_fam"/>
</dbReference>
<dbReference type="GO" id="GO:0016020">
    <property type="term" value="C:membrane"/>
    <property type="evidence" value="ECO:0007669"/>
    <property type="project" value="TreeGrafter"/>
</dbReference>
<keyword evidence="2" id="KW-0560">Oxidoreductase</keyword>
<dbReference type="InterPro" id="IPR020904">
    <property type="entry name" value="Sc_DH/Rdtase_CS"/>
</dbReference>
<reference evidence="3 4" key="1">
    <citation type="submission" date="2010-04" db="EMBL/GenBank/DDBJ databases">
        <authorList>
            <person name="Qin X."/>
            <person name="Bachman B."/>
            <person name="Battles P."/>
            <person name="Bell A."/>
            <person name="Bess C."/>
            <person name="Bickham C."/>
            <person name="Chaboub L."/>
            <person name="Chen D."/>
            <person name="Coyle M."/>
            <person name="Deiros D.R."/>
            <person name="Dinh H."/>
            <person name="Forbes L."/>
            <person name="Fowler G."/>
            <person name="Francisco L."/>
            <person name="Fu Q."/>
            <person name="Gubbala S."/>
            <person name="Hale W."/>
            <person name="Han Y."/>
            <person name="Hemphill L."/>
            <person name="Highlander S.K."/>
            <person name="Hirani K."/>
            <person name="Hogues M."/>
            <person name="Jackson L."/>
            <person name="Jakkamsetti A."/>
            <person name="Javaid M."/>
            <person name="Jiang H."/>
            <person name="Korchina V."/>
            <person name="Kovar C."/>
            <person name="Lara F."/>
            <person name="Lee S."/>
            <person name="Mata R."/>
            <person name="Mathew T."/>
            <person name="Moen C."/>
            <person name="Morales K."/>
            <person name="Munidasa M."/>
            <person name="Nazareth L."/>
            <person name="Ngo R."/>
            <person name="Nguyen L."/>
            <person name="Okwuonu G."/>
            <person name="Ongeri F."/>
            <person name="Patil S."/>
            <person name="Petrosino J."/>
            <person name="Pham C."/>
            <person name="Pham P."/>
            <person name="Pu L.-L."/>
            <person name="Puazo M."/>
            <person name="Raj R."/>
            <person name="Reid J."/>
            <person name="Rouhana J."/>
            <person name="Saada N."/>
            <person name="Shang Y."/>
            <person name="Simmons D."/>
            <person name="Thornton R."/>
            <person name="Warren J."/>
            <person name="Weissenberger G."/>
            <person name="Zhang J."/>
            <person name="Zhang L."/>
            <person name="Zhou C."/>
            <person name="Zhu D."/>
            <person name="Muzny D."/>
            <person name="Worley K."/>
            <person name="Gibbs R."/>
        </authorList>
    </citation>
    <scope>NUCLEOTIDE SEQUENCE [LARGE SCALE GENOMIC DNA]</scope>
    <source>
        <strain evidence="3 4">ATCC 49957</strain>
    </source>
</reference>
<dbReference type="InterPro" id="IPR036291">
    <property type="entry name" value="NAD(P)-bd_dom_sf"/>
</dbReference>
<accession>D5RMN1</accession>
<dbReference type="Gene3D" id="3.40.50.720">
    <property type="entry name" value="NAD(P)-binding Rossmann-like Domain"/>
    <property type="match status" value="1"/>
</dbReference>
<dbReference type="Pfam" id="PF00106">
    <property type="entry name" value="adh_short"/>
    <property type="match status" value="1"/>
</dbReference>
<comment type="similarity">
    <text evidence="1">Belongs to the short-chain dehydrogenases/reductases (SDR) family.</text>
</comment>
<dbReference type="PANTHER" id="PTHR44196">
    <property type="entry name" value="DEHYDROGENASE/REDUCTASE SDR FAMILY MEMBER 7B"/>
    <property type="match status" value="1"/>
</dbReference>
<dbReference type="HOGENOM" id="CLU_010194_2_1_5"/>
<dbReference type="SUPFAM" id="SSF51735">
    <property type="entry name" value="NAD(P)-binding Rossmann-fold domains"/>
    <property type="match status" value="1"/>
</dbReference>
<dbReference type="PROSITE" id="PS00061">
    <property type="entry name" value="ADH_SHORT"/>
    <property type="match status" value="1"/>
</dbReference>
<sequence length="273" mass="28417">MSRFRSAIITGASRGLGAAMARRLAAPGVTLGLIGRDADALAAVAEDCAARGAHPRTARIDVRDATAMERQLLAWDAESPTDLLLANAGIALGTRPGGGREGVAALRAQLEVNMLGAAHLVEPLLPAMLARRQGSIGLVCSLSSFRGLPDSPGYCASKAALWSYGEALRAGTAPKGLRVTLVAPGFFDSAMGSRWVGARPFSMSADQAAARLARALDRGAARLAFPWPLALALRLSPLAPSRWVDAVVRRMEFQIQDQGQGAPPPAARAEPGP</sequence>
<evidence type="ECO:0000313" key="3">
    <source>
        <dbReference type="EMBL" id="EFH11438.1"/>
    </source>
</evidence>
<dbReference type="PANTHER" id="PTHR44196:SF1">
    <property type="entry name" value="DEHYDROGENASE_REDUCTASE SDR FAMILY MEMBER 7B"/>
    <property type="match status" value="1"/>
</dbReference>
<evidence type="ECO:0000256" key="1">
    <source>
        <dbReference type="ARBA" id="ARBA00006484"/>
    </source>
</evidence>
<dbReference type="AlphaFoldDB" id="D5RMN1"/>
<dbReference type="GO" id="GO:0016491">
    <property type="term" value="F:oxidoreductase activity"/>
    <property type="evidence" value="ECO:0007669"/>
    <property type="project" value="UniProtKB-KW"/>
</dbReference>
<dbReference type="Proteomes" id="UP000005324">
    <property type="component" value="Unassembled WGS sequence"/>
</dbReference>
<proteinExistence type="inferred from homology"/>
<comment type="caution">
    <text evidence="3">The sequence shown here is derived from an EMBL/GenBank/DDBJ whole genome shotgun (WGS) entry which is preliminary data.</text>
</comment>
<evidence type="ECO:0000256" key="2">
    <source>
        <dbReference type="ARBA" id="ARBA00023002"/>
    </source>
</evidence>
<protein>
    <submittedName>
        <fullName evidence="3">Oxidoreductase, short chain dehydrogenase/reductase family protein</fullName>
    </submittedName>
</protein>
<gene>
    <name evidence="3" type="ORF">HMPREF0731_2342</name>
</gene>
<organism evidence="3 4">
    <name type="scientific">Pseudoroseomonas cervicalis ATCC 49957</name>
    <dbReference type="NCBI Taxonomy" id="525371"/>
    <lineage>
        <taxon>Bacteria</taxon>
        <taxon>Pseudomonadati</taxon>
        <taxon>Pseudomonadota</taxon>
        <taxon>Alphaproteobacteria</taxon>
        <taxon>Acetobacterales</taxon>
        <taxon>Roseomonadaceae</taxon>
        <taxon>Roseomonas</taxon>
    </lineage>
</organism>
<evidence type="ECO:0000313" key="4">
    <source>
        <dbReference type="Proteomes" id="UP000005324"/>
    </source>
</evidence>
<name>D5RMN1_9PROT</name>
<dbReference type="PRINTS" id="PR00081">
    <property type="entry name" value="GDHRDH"/>
</dbReference>